<dbReference type="GO" id="GO:0019323">
    <property type="term" value="P:pentose catabolic process"/>
    <property type="evidence" value="ECO:0007669"/>
    <property type="project" value="TreeGrafter"/>
</dbReference>
<evidence type="ECO:0000313" key="4">
    <source>
        <dbReference type="Proteomes" id="UP000288388"/>
    </source>
</evidence>
<dbReference type="Pfam" id="PF00596">
    <property type="entry name" value="Aldolase_II"/>
    <property type="match status" value="1"/>
</dbReference>
<reference evidence="3 4" key="1">
    <citation type="submission" date="2018-12" db="EMBL/GenBank/DDBJ databases">
        <title>A novel vanA-carrying plasmid in a clinical isolate of Enterococcus avium.</title>
        <authorList>
            <person name="Bernasconi O.J."/>
            <person name="Luzzaro F."/>
            <person name="Endimiani A."/>
        </authorList>
    </citation>
    <scope>NUCLEOTIDE SEQUENCE [LARGE SCALE GENOMIC DNA]</scope>
    <source>
        <strain evidence="3 4">LC0559/18</strain>
    </source>
</reference>
<dbReference type="Proteomes" id="UP000288388">
    <property type="component" value="Unassembled WGS sequence"/>
</dbReference>
<gene>
    <name evidence="3" type="ORF">EK398_13290</name>
</gene>
<evidence type="ECO:0000313" key="3">
    <source>
        <dbReference type="EMBL" id="RVU95741.1"/>
    </source>
</evidence>
<dbReference type="Gene3D" id="3.40.225.10">
    <property type="entry name" value="Class II aldolase/adducin N-terminal domain"/>
    <property type="match status" value="1"/>
</dbReference>
<dbReference type="EMBL" id="RYZS01000001">
    <property type="protein sequence ID" value="RVU95741.1"/>
    <property type="molecule type" value="Genomic_DNA"/>
</dbReference>
<dbReference type="SMART" id="SM01007">
    <property type="entry name" value="Aldolase_II"/>
    <property type="match status" value="1"/>
</dbReference>
<evidence type="ECO:0000256" key="1">
    <source>
        <dbReference type="ARBA" id="ARBA00022723"/>
    </source>
</evidence>
<dbReference type="PANTHER" id="PTHR22789:SF0">
    <property type="entry name" value="3-OXO-TETRONATE 4-PHOSPHATE DECARBOXYLASE-RELATED"/>
    <property type="match status" value="1"/>
</dbReference>
<dbReference type="RefSeq" id="WP_016179227.1">
    <property type="nucleotide sequence ID" value="NZ_CAAKNX010000181.1"/>
</dbReference>
<accession>A0A437UQ29</accession>
<comment type="caution">
    <text evidence="3">The sequence shown here is derived from an EMBL/GenBank/DDBJ whole genome shotgun (WGS) entry which is preliminary data.</text>
</comment>
<dbReference type="AlphaFoldDB" id="A0A437UQ29"/>
<dbReference type="InterPro" id="IPR036409">
    <property type="entry name" value="Aldolase_II/adducin_N_sf"/>
</dbReference>
<dbReference type="GO" id="GO:0016832">
    <property type="term" value="F:aldehyde-lyase activity"/>
    <property type="evidence" value="ECO:0007669"/>
    <property type="project" value="TreeGrafter"/>
</dbReference>
<dbReference type="InterPro" id="IPR050197">
    <property type="entry name" value="Aldolase_class_II_sugar_metab"/>
</dbReference>
<keyword evidence="2" id="KW-0456">Lyase</keyword>
<name>A0A437UQ29_ENTAV</name>
<dbReference type="SUPFAM" id="SSF53639">
    <property type="entry name" value="AraD/HMP-PK domain-like"/>
    <property type="match status" value="1"/>
</dbReference>
<organism evidence="3 4">
    <name type="scientific">Enterococcus avium</name>
    <name type="common">Streptococcus avium</name>
    <dbReference type="NCBI Taxonomy" id="33945"/>
    <lineage>
        <taxon>Bacteria</taxon>
        <taxon>Bacillati</taxon>
        <taxon>Bacillota</taxon>
        <taxon>Bacilli</taxon>
        <taxon>Lactobacillales</taxon>
        <taxon>Enterococcaceae</taxon>
        <taxon>Enterococcus</taxon>
    </lineage>
</organism>
<protein>
    <submittedName>
        <fullName evidence="3">Uncharacterized protein</fullName>
    </submittedName>
</protein>
<sequence>MLYYEERVKLTKFVKTMYDRKFSNEAGGNVSVKVSDKHFIMTPTLASQNFLWDLRPEQILVIDKDEQIIEGTGKVTREVNMHMAAFQECKQIECVIHAHPFNSLVFASLGLEMPNLTEGTQKLGQISCLEFAPATTPELGEVVREAVKKDQAIPKAYLLRKHGVLVVGSTLEKTFDMLGRLEWNAKVAKEYLVLKQIGVEGIDDLSTYNYNTEE</sequence>
<dbReference type="InterPro" id="IPR001303">
    <property type="entry name" value="Aldolase_II/adducin_N"/>
</dbReference>
<dbReference type="NCBIfam" id="NF004979">
    <property type="entry name" value="PRK06357.1"/>
    <property type="match status" value="1"/>
</dbReference>
<keyword evidence="1" id="KW-0479">Metal-binding</keyword>
<dbReference type="GO" id="GO:0005829">
    <property type="term" value="C:cytosol"/>
    <property type="evidence" value="ECO:0007669"/>
    <property type="project" value="TreeGrafter"/>
</dbReference>
<dbReference type="PANTHER" id="PTHR22789">
    <property type="entry name" value="FUCULOSE PHOSPHATE ALDOLASE"/>
    <property type="match status" value="1"/>
</dbReference>
<evidence type="ECO:0000256" key="2">
    <source>
        <dbReference type="ARBA" id="ARBA00023239"/>
    </source>
</evidence>
<proteinExistence type="predicted"/>
<dbReference type="GO" id="GO:0046872">
    <property type="term" value="F:metal ion binding"/>
    <property type="evidence" value="ECO:0007669"/>
    <property type="project" value="UniProtKB-KW"/>
</dbReference>